<evidence type="ECO:0000313" key="6">
    <source>
        <dbReference type="Proteomes" id="UP000326565"/>
    </source>
</evidence>
<dbReference type="EMBL" id="ML732202">
    <property type="protein sequence ID" value="KAB8074954.1"/>
    <property type="molecule type" value="Genomic_DNA"/>
</dbReference>
<dbReference type="SUPFAM" id="SSF51735">
    <property type="entry name" value="NAD(P)-binding Rossmann-fold domains"/>
    <property type="match status" value="1"/>
</dbReference>
<evidence type="ECO:0000256" key="1">
    <source>
        <dbReference type="ARBA" id="ARBA00022450"/>
    </source>
</evidence>
<evidence type="ECO:0000259" key="3">
    <source>
        <dbReference type="Pfam" id="PF00501"/>
    </source>
</evidence>
<dbReference type="Gene3D" id="3.40.50.12780">
    <property type="entry name" value="N-terminal domain of ligase-like"/>
    <property type="match status" value="1"/>
</dbReference>
<keyword evidence="2" id="KW-0597">Phosphoprotein</keyword>
<dbReference type="InterPro" id="IPR000873">
    <property type="entry name" value="AMP-dep_synth/lig_dom"/>
</dbReference>
<dbReference type="PANTHER" id="PTHR43439">
    <property type="entry name" value="PHENYLACETATE-COENZYME A LIGASE"/>
    <property type="match status" value="1"/>
</dbReference>
<dbReference type="Pfam" id="PF00501">
    <property type="entry name" value="AMP-binding"/>
    <property type="match status" value="1"/>
</dbReference>
<dbReference type="Proteomes" id="UP000326565">
    <property type="component" value="Unassembled WGS sequence"/>
</dbReference>
<dbReference type="Pfam" id="PF07993">
    <property type="entry name" value="NAD_binding_4"/>
    <property type="match status" value="1"/>
</dbReference>
<dbReference type="InterPro" id="IPR013120">
    <property type="entry name" value="FAR_NAD-bd"/>
</dbReference>
<keyword evidence="6" id="KW-1185">Reference proteome</keyword>
<dbReference type="Gene3D" id="3.40.50.720">
    <property type="entry name" value="NAD(P)-binding Rossmann-like Domain"/>
    <property type="match status" value="1"/>
</dbReference>
<dbReference type="InterPro" id="IPR020845">
    <property type="entry name" value="AMP-binding_CS"/>
</dbReference>
<accession>A0A5N5X607</accession>
<dbReference type="InterPro" id="IPR042099">
    <property type="entry name" value="ANL_N_sf"/>
</dbReference>
<name>A0A5N5X607_9EURO</name>
<feature type="domain" description="AMP-dependent synthetase/ligase" evidence="3">
    <location>
        <begin position="18"/>
        <end position="344"/>
    </location>
</feature>
<dbReference type="PANTHER" id="PTHR43439:SF2">
    <property type="entry name" value="ENZYME, PUTATIVE (JCVI)-RELATED"/>
    <property type="match status" value="1"/>
</dbReference>
<organism evidence="5 6">
    <name type="scientific">Aspergillus leporis</name>
    <dbReference type="NCBI Taxonomy" id="41062"/>
    <lineage>
        <taxon>Eukaryota</taxon>
        <taxon>Fungi</taxon>
        <taxon>Dikarya</taxon>
        <taxon>Ascomycota</taxon>
        <taxon>Pezizomycotina</taxon>
        <taxon>Eurotiomycetes</taxon>
        <taxon>Eurotiomycetidae</taxon>
        <taxon>Eurotiales</taxon>
        <taxon>Aspergillaceae</taxon>
        <taxon>Aspergillus</taxon>
        <taxon>Aspergillus subgen. Circumdati</taxon>
    </lineage>
</organism>
<dbReference type="PROSITE" id="PS00455">
    <property type="entry name" value="AMP_BINDING"/>
    <property type="match status" value="1"/>
</dbReference>
<gene>
    <name evidence="5" type="ORF">BDV29DRAFT_201152</name>
</gene>
<evidence type="ECO:0000313" key="5">
    <source>
        <dbReference type="EMBL" id="KAB8074954.1"/>
    </source>
</evidence>
<dbReference type="OrthoDB" id="429813at2759"/>
<feature type="domain" description="Thioester reductase (TE)" evidence="4">
    <location>
        <begin position="666"/>
        <end position="897"/>
    </location>
</feature>
<dbReference type="InterPro" id="IPR051414">
    <property type="entry name" value="Adenylate-forming_Reductase"/>
</dbReference>
<dbReference type="AlphaFoldDB" id="A0A5N5X607"/>
<evidence type="ECO:0000259" key="4">
    <source>
        <dbReference type="Pfam" id="PF07993"/>
    </source>
</evidence>
<dbReference type="SUPFAM" id="SSF56801">
    <property type="entry name" value="Acetyl-CoA synthetase-like"/>
    <property type="match status" value="1"/>
</dbReference>
<proteinExistence type="predicted"/>
<dbReference type="InterPro" id="IPR036291">
    <property type="entry name" value="NAD(P)-bd_dom_sf"/>
</dbReference>
<sequence length="1008" mass="112198">MPWMTDNVGKRLLVNFIDEAARSSPSKRAVCQPVTIDSKNRNYFLTYGNIANIINRLAKWLDQCTPADNDSRTIGYLGSSDIRHLLLTLAAVKVKAKALLLSPRNSAAMHKHVLLKTNCSFFIFDALFQKVADELQHDTQIRTCAVPSLVECLRYGDNEEHYAFEETWNTAADDTFVILHTAGSTGMPKPVTVPQSSIAAVDAQHLVSSRVGRMCQLEILAEADMPLLGFPLFHTAGLILSCFLLLSGCTLMLGNPKKPVSRNMVREIFKTSEADAALLPPSVLEDVAQDKQLVQDLSQCRYIMFGGGALSSRTGDLLTNKVRLVNSFGSAECGAFVQFPVEPEHWNCYHFAEELNGIQWRRFDLQPDKYEMIITRSDAASEFQSVFKDFPDLNEFETKDIFSKHETIADYWVYEGRRDDVVVLSTGENLNPLEIESSICSNARIRGALVFGSNLPKPGLLIELDNAKEPQQRVEDIKQQVIEILRNAYRRSPDFVRIPDGNIIFANGDKPFLRTAKGTVQRRKTLETYQGEIDSLFDSARGRFGDQHLTLDLSHEEAFAASLVKAVAKITDIDSLDTNSDFFEAGMNSQQAEMLAANIRKAIRSEPNCGLDERQFNEDALYSETSAAKLASHIFCPSQSPSRDGLDHRLQEMSRILDNQQHIIIIGSTGFVGSHLLRALCRRDNVKKITCIDRMNPTRSPSKATDGMNGTARLAEVQYVTGDLSAQKLGLKEQEHSELAESATTIVHCQWPVNFNQPLYSFAPQIEGMANLVQFVFASKWQPQIIFLSSIAAVANWGDDSAVPETLLEPLEYAQTGYGESKLIASLLLHKAGDLAGVRGIVCRLGQVAAPVHTDGVWPLRDWFPILLKSSKSIGYLPDSLGSQSHLNWIPVDIIAELLADLTAVDLREPPSEEVTSYYHLVNPNLVTWESLVPTVLDELQGTCKTTTLSDWVGRLEQHAARPANSDQSPRGVTLLGFYRSLEGRPLEMETHLTQKRIPSLRKVSPFI</sequence>
<reference evidence="5 6" key="1">
    <citation type="submission" date="2019-04" db="EMBL/GenBank/DDBJ databases">
        <title>Friends and foes A comparative genomics study of 23 Aspergillus species from section Flavi.</title>
        <authorList>
            <consortium name="DOE Joint Genome Institute"/>
            <person name="Kjaerbolling I."/>
            <person name="Vesth T."/>
            <person name="Frisvad J.C."/>
            <person name="Nybo J.L."/>
            <person name="Theobald S."/>
            <person name="Kildgaard S."/>
            <person name="Isbrandt T."/>
            <person name="Kuo A."/>
            <person name="Sato A."/>
            <person name="Lyhne E.K."/>
            <person name="Kogle M.E."/>
            <person name="Wiebenga A."/>
            <person name="Kun R.S."/>
            <person name="Lubbers R.J."/>
            <person name="Makela M.R."/>
            <person name="Barry K."/>
            <person name="Chovatia M."/>
            <person name="Clum A."/>
            <person name="Daum C."/>
            <person name="Haridas S."/>
            <person name="He G."/>
            <person name="LaButti K."/>
            <person name="Lipzen A."/>
            <person name="Mondo S."/>
            <person name="Riley R."/>
            <person name="Salamov A."/>
            <person name="Simmons B.A."/>
            <person name="Magnuson J.K."/>
            <person name="Henrissat B."/>
            <person name="Mortensen U.H."/>
            <person name="Larsen T.O."/>
            <person name="Devries R.P."/>
            <person name="Grigoriev I.V."/>
            <person name="Machida M."/>
            <person name="Baker S.E."/>
            <person name="Andersen M.R."/>
        </authorList>
    </citation>
    <scope>NUCLEOTIDE SEQUENCE [LARGE SCALE GENOMIC DNA]</scope>
    <source>
        <strain evidence="5 6">CBS 151.66</strain>
    </source>
</reference>
<keyword evidence="1" id="KW-0596">Phosphopantetheine</keyword>
<protein>
    <submittedName>
        <fullName evidence="5">Acetyl-CoA synthetase-like protein</fullName>
    </submittedName>
</protein>
<evidence type="ECO:0000256" key="2">
    <source>
        <dbReference type="ARBA" id="ARBA00022553"/>
    </source>
</evidence>
<dbReference type="Pfam" id="PF23562">
    <property type="entry name" value="AMP-binding_C_3"/>
    <property type="match status" value="1"/>
</dbReference>